<comment type="cofactor">
    <cofactor evidence="11">
        <name>Mg(2+)</name>
        <dbReference type="ChEBI" id="CHEBI:18420"/>
    </cofactor>
    <cofactor evidence="11">
        <name>Mn(2+)</name>
        <dbReference type="ChEBI" id="CHEBI:29035"/>
    </cofactor>
    <text evidence="11">Magnesium. Can also use manganese.</text>
</comment>
<dbReference type="InterPro" id="IPR024932">
    <property type="entry name" value="ApbE"/>
</dbReference>
<feature type="signal peptide" evidence="13">
    <location>
        <begin position="1"/>
        <end position="26"/>
    </location>
</feature>
<keyword evidence="12" id="KW-0175">Coiled coil</keyword>
<comment type="caution">
    <text evidence="14">The sequence shown here is derived from an EMBL/GenBank/DDBJ whole genome shotgun (WGS) entry which is preliminary data.</text>
</comment>
<sequence>MTPIRRRRFIVVSAAAAGLPILPAAAAPGPMLHVWRGNVLGADAVLQLHHPDAATARRLIAASLEEVARLERQLSLYRDDSALVRLNRVGVLEDPPFDLLRVLADSARFHALTGGAFDVTVQPLWDLYAAHFAQPNADAAGPPAAAVAAAVARVGWNRVTLDAGRVTLAPGTAITLNGIAQGYVTDRVAELLRRGGIAHALVDMGETRALGSYPDGGPWRVGLEDPAAPGQVAERIALADQAVATSGGYGTQFDKAGRFNHIFDPGTGGSSWRYAAVSVVAAEAATADALSTGFSLLPADRIAALARSQDAAVHLAYADGRREVLS</sequence>
<evidence type="ECO:0000256" key="3">
    <source>
        <dbReference type="ARBA" id="ARBA00022630"/>
    </source>
</evidence>
<evidence type="ECO:0000256" key="10">
    <source>
        <dbReference type="PIRNR" id="PIRNR006268"/>
    </source>
</evidence>
<dbReference type="InterPro" id="IPR006311">
    <property type="entry name" value="TAT_signal"/>
</dbReference>
<dbReference type="Gene3D" id="3.10.520.10">
    <property type="entry name" value="ApbE-like domains"/>
    <property type="match status" value="1"/>
</dbReference>
<evidence type="ECO:0000256" key="8">
    <source>
        <dbReference type="ARBA" id="ARBA00031306"/>
    </source>
</evidence>
<evidence type="ECO:0000256" key="12">
    <source>
        <dbReference type="SAM" id="Coils"/>
    </source>
</evidence>
<organism evidence="14 15">
    <name type="scientific">Rhodopila globiformis</name>
    <name type="common">Rhodopseudomonas globiformis</name>
    <dbReference type="NCBI Taxonomy" id="1071"/>
    <lineage>
        <taxon>Bacteria</taxon>
        <taxon>Pseudomonadati</taxon>
        <taxon>Pseudomonadota</taxon>
        <taxon>Alphaproteobacteria</taxon>
        <taxon>Acetobacterales</taxon>
        <taxon>Acetobacteraceae</taxon>
        <taxon>Rhodopila</taxon>
    </lineage>
</organism>
<evidence type="ECO:0000256" key="7">
    <source>
        <dbReference type="ARBA" id="ARBA00022842"/>
    </source>
</evidence>
<feature type="binding site" evidence="11">
    <location>
        <position position="288"/>
    </location>
    <ligand>
        <name>Mg(2+)</name>
        <dbReference type="ChEBI" id="CHEBI:18420"/>
    </ligand>
</feature>
<evidence type="ECO:0000256" key="6">
    <source>
        <dbReference type="ARBA" id="ARBA00022827"/>
    </source>
</evidence>
<dbReference type="RefSeq" id="WP_104520316.1">
    <property type="nucleotide sequence ID" value="NZ_NHRY01000204.1"/>
</dbReference>
<feature type="binding site" evidence="11">
    <location>
        <position position="178"/>
    </location>
    <ligand>
        <name>Mg(2+)</name>
        <dbReference type="ChEBI" id="CHEBI:18420"/>
    </ligand>
</feature>
<evidence type="ECO:0000256" key="9">
    <source>
        <dbReference type="ARBA" id="ARBA00048540"/>
    </source>
</evidence>
<dbReference type="PIRSF" id="PIRSF006268">
    <property type="entry name" value="ApbE"/>
    <property type="match status" value="1"/>
</dbReference>
<dbReference type="PANTHER" id="PTHR30040">
    <property type="entry name" value="THIAMINE BIOSYNTHESIS LIPOPROTEIN APBE"/>
    <property type="match status" value="1"/>
</dbReference>
<gene>
    <name evidence="14" type="ORF">CCS01_18590</name>
</gene>
<protein>
    <recommendedName>
        <fullName evidence="2 10">FAD:protein FMN transferase</fullName>
        <ecNumber evidence="1 10">2.7.1.180</ecNumber>
    </recommendedName>
    <alternativeName>
        <fullName evidence="8 10">Flavin transferase</fullName>
    </alternativeName>
</protein>
<dbReference type="EC" id="2.7.1.180" evidence="1 10"/>
<keyword evidence="7 10" id="KW-0460">Magnesium</keyword>
<feature type="coiled-coil region" evidence="12">
    <location>
        <begin position="53"/>
        <end position="80"/>
    </location>
</feature>
<keyword evidence="4 10" id="KW-0808">Transferase</keyword>
<evidence type="ECO:0000313" key="15">
    <source>
        <dbReference type="Proteomes" id="UP000239724"/>
    </source>
</evidence>
<dbReference type="SUPFAM" id="SSF143631">
    <property type="entry name" value="ApbE-like"/>
    <property type="match status" value="1"/>
</dbReference>
<comment type="similarity">
    <text evidence="10">Belongs to the ApbE family.</text>
</comment>
<reference evidence="14 15" key="1">
    <citation type="journal article" date="2018" name="Arch. Microbiol.">
        <title>New insights into the metabolic potential of the phototrophic purple bacterium Rhodopila globiformis DSM 161(T) from its draft genome sequence and evidence for a vanadium-dependent nitrogenase.</title>
        <authorList>
            <person name="Imhoff J.F."/>
            <person name="Rahn T."/>
            <person name="Kunzel S."/>
            <person name="Neulinger S.C."/>
        </authorList>
    </citation>
    <scope>NUCLEOTIDE SEQUENCE [LARGE SCALE GENOMIC DNA]</scope>
    <source>
        <strain evidence="14 15">DSM 161</strain>
    </source>
</reference>
<evidence type="ECO:0000256" key="1">
    <source>
        <dbReference type="ARBA" id="ARBA00011955"/>
    </source>
</evidence>
<feature type="binding site" evidence="11">
    <location>
        <position position="292"/>
    </location>
    <ligand>
        <name>Mg(2+)</name>
        <dbReference type="ChEBI" id="CHEBI:18420"/>
    </ligand>
</feature>
<dbReference type="AlphaFoldDB" id="A0A2S6N868"/>
<keyword evidence="6 10" id="KW-0274">FAD</keyword>
<evidence type="ECO:0000256" key="11">
    <source>
        <dbReference type="PIRSR" id="PIRSR006268-2"/>
    </source>
</evidence>
<dbReference type="EMBL" id="NHRY01000204">
    <property type="protein sequence ID" value="PPQ30815.1"/>
    <property type="molecule type" value="Genomic_DNA"/>
</dbReference>
<evidence type="ECO:0000313" key="14">
    <source>
        <dbReference type="EMBL" id="PPQ30815.1"/>
    </source>
</evidence>
<accession>A0A2S6N868</accession>
<dbReference type="PANTHER" id="PTHR30040:SF2">
    <property type="entry name" value="FAD:PROTEIN FMN TRANSFERASE"/>
    <property type="match status" value="1"/>
</dbReference>
<dbReference type="Proteomes" id="UP000239724">
    <property type="component" value="Unassembled WGS sequence"/>
</dbReference>
<dbReference type="OrthoDB" id="9778595at2"/>
<keyword evidence="5 10" id="KW-0479">Metal-binding</keyword>
<dbReference type="PROSITE" id="PS51318">
    <property type="entry name" value="TAT"/>
    <property type="match status" value="1"/>
</dbReference>
<keyword evidence="13" id="KW-0732">Signal</keyword>
<evidence type="ECO:0000256" key="4">
    <source>
        <dbReference type="ARBA" id="ARBA00022679"/>
    </source>
</evidence>
<dbReference type="InterPro" id="IPR003374">
    <property type="entry name" value="ApbE-like_sf"/>
</dbReference>
<dbReference type="GO" id="GO:0016740">
    <property type="term" value="F:transferase activity"/>
    <property type="evidence" value="ECO:0007669"/>
    <property type="project" value="UniProtKB-UniRule"/>
</dbReference>
<evidence type="ECO:0000256" key="2">
    <source>
        <dbReference type="ARBA" id="ARBA00016337"/>
    </source>
</evidence>
<feature type="chain" id="PRO_5039908494" description="FAD:protein FMN transferase" evidence="13">
    <location>
        <begin position="27"/>
        <end position="326"/>
    </location>
</feature>
<evidence type="ECO:0000256" key="13">
    <source>
        <dbReference type="SAM" id="SignalP"/>
    </source>
</evidence>
<dbReference type="Pfam" id="PF02424">
    <property type="entry name" value="ApbE"/>
    <property type="match status" value="1"/>
</dbReference>
<keyword evidence="15" id="KW-1185">Reference proteome</keyword>
<proteinExistence type="inferred from homology"/>
<name>A0A2S6N868_RHOGL</name>
<evidence type="ECO:0000256" key="5">
    <source>
        <dbReference type="ARBA" id="ARBA00022723"/>
    </source>
</evidence>
<dbReference type="GO" id="GO:0046872">
    <property type="term" value="F:metal ion binding"/>
    <property type="evidence" value="ECO:0007669"/>
    <property type="project" value="UniProtKB-UniRule"/>
</dbReference>
<comment type="catalytic activity">
    <reaction evidence="9 10">
        <text>L-threonyl-[protein] + FAD = FMN-L-threonyl-[protein] + AMP + H(+)</text>
        <dbReference type="Rhea" id="RHEA:36847"/>
        <dbReference type="Rhea" id="RHEA-COMP:11060"/>
        <dbReference type="Rhea" id="RHEA-COMP:11061"/>
        <dbReference type="ChEBI" id="CHEBI:15378"/>
        <dbReference type="ChEBI" id="CHEBI:30013"/>
        <dbReference type="ChEBI" id="CHEBI:57692"/>
        <dbReference type="ChEBI" id="CHEBI:74257"/>
        <dbReference type="ChEBI" id="CHEBI:456215"/>
        <dbReference type="EC" id="2.7.1.180"/>
    </reaction>
</comment>
<keyword evidence="3 10" id="KW-0285">Flavoprotein</keyword>